<accession>A0A813IX54</accession>
<sequence length="65" mass="6935">KPAVFSPPAGLREPKELVVALSALKRTSQWAEALSLLWAAGLKLNVICCSAAATACERVGRWQEA</sequence>
<feature type="non-terminal residue" evidence="1">
    <location>
        <position position="1"/>
    </location>
</feature>
<organism evidence="1 2">
    <name type="scientific">Polarella glacialis</name>
    <name type="common">Dinoflagellate</name>
    <dbReference type="NCBI Taxonomy" id="89957"/>
    <lineage>
        <taxon>Eukaryota</taxon>
        <taxon>Sar</taxon>
        <taxon>Alveolata</taxon>
        <taxon>Dinophyceae</taxon>
        <taxon>Suessiales</taxon>
        <taxon>Suessiaceae</taxon>
        <taxon>Polarella</taxon>
    </lineage>
</organism>
<protein>
    <submittedName>
        <fullName evidence="1">Uncharacterized protein</fullName>
    </submittedName>
</protein>
<gene>
    <name evidence="1" type="ORF">PGLA2088_LOCUS15660</name>
</gene>
<comment type="caution">
    <text evidence="1">The sequence shown here is derived from an EMBL/GenBank/DDBJ whole genome shotgun (WGS) entry which is preliminary data.</text>
</comment>
<dbReference type="AlphaFoldDB" id="A0A813IX54"/>
<name>A0A813IX54_POLGL</name>
<evidence type="ECO:0000313" key="2">
    <source>
        <dbReference type="Proteomes" id="UP000626109"/>
    </source>
</evidence>
<dbReference type="EMBL" id="CAJNNW010019504">
    <property type="protein sequence ID" value="CAE8664617.1"/>
    <property type="molecule type" value="Genomic_DNA"/>
</dbReference>
<proteinExistence type="predicted"/>
<feature type="non-terminal residue" evidence="1">
    <location>
        <position position="65"/>
    </location>
</feature>
<reference evidence="1" key="1">
    <citation type="submission" date="2021-02" db="EMBL/GenBank/DDBJ databases">
        <authorList>
            <person name="Dougan E. K."/>
            <person name="Rhodes N."/>
            <person name="Thang M."/>
            <person name="Chan C."/>
        </authorList>
    </citation>
    <scope>NUCLEOTIDE SEQUENCE</scope>
</reference>
<dbReference type="Proteomes" id="UP000626109">
    <property type="component" value="Unassembled WGS sequence"/>
</dbReference>
<evidence type="ECO:0000313" key="1">
    <source>
        <dbReference type="EMBL" id="CAE8664617.1"/>
    </source>
</evidence>